<dbReference type="SUPFAM" id="SSF53098">
    <property type="entry name" value="Ribonuclease H-like"/>
    <property type="match status" value="1"/>
</dbReference>
<reference evidence="1" key="2">
    <citation type="journal article" date="2023" name="IMA Fungus">
        <title>Comparative genomic study of the Penicillium genus elucidates a diverse pangenome and 15 lateral gene transfer events.</title>
        <authorList>
            <person name="Petersen C."/>
            <person name="Sorensen T."/>
            <person name="Nielsen M.R."/>
            <person name="Sondergaard T.E."/>
            <person name="Sorensen J.L."/>
            <person name="Fitzpatrick D.A."/>
            <person name="Frisvad J.C."/>
            <person name="Nielsen K.L."/>
        </authorList>
    </citation>
    <scope>NUCLEOTIDE SEQUENCE</scope>
    <source>
        <strain evidence="1">IBT 16125</strain>
    </source>
</reference>
<dbReference type="GeneID" id="81593662"/>
<gene>
    <name evidence="1" type="ORF">N7458_000025</name>
</gene>
<proteinExistence type="predicted"/>
<evidence type="ECO:0008006" key="3">
    <source>
        <dbReference type="Google" id="ProtNLM"/>
    </source>
</evidence>
<keyword evidence="2" id="KW-1185">Reference proteome</keyword>
<evidence type="ECO:0000313" key="2">
    <source>
        <dbReference type="Proteomes" id="UP001213681"/>
    </source>
</evidence>
<dbReference type="Proteomes" id="UP001213681">
    <property type="component" value="Unassembled WGS sequence"/>
</dbReference>
<feature type="non-terminal residue" evidence="1">
    <location>
        <position position="144"/>
    </location>
</feature>
<protein>
    <recommendedName>
        <fullName evidence="3">Transposase</fullName>
    </recommendedName>
</protein>
<dbReference type="EMBL" id="JAPVEA010000001">
    <property type="protein sequence ID" value="KAJ5464339.1"/>
    <property type="molecule type" value="Genomic_DNA"/>
</dbReference>
<comment type="caution">
    <text evidence="1">The sequence shown here is derived from an EMBL/GenBank/DDBJ whole genome shotgun (WGS) entry which is preliminary data.</text>
</comment>
<reference evidence="1" key="1">
    <citation type="submission" date="2022-12" db="EMBL/GenBank/DDBJ databases">
        <authorList>
            <person name="Petersen C."/>
        </authorList>
    </citation>
    <scope>NUCLEOTIDE SEQUENCE</scope>
    <source>
        <strain evidence="1">IBT 16125</strain>
    </source>
</reference>
<name>A0AAD6G7Z7_9EURO</name>
<accession>A0AAD6G7Z7</accession>
<organism evidence="1 2">
    <name type="scientific">Penicillium daleae</name>
    <dbReference type="NCBI Taxonomy" id="63821"/>
    <lineage>
        <taxon>Eukaryota</taxon>
        <taxon>Fungi</taxon>
        <taxon>Dikarya</taxon>
        <taxon>Ascomycota</taxon>
        <taxon>Pezizomycotina</taxon>
        <taxon>Eurotiomycetes</taxon>
        <taxon>Eurotiomycetidae</taxon>
        <taxon>Eurotiales</taxon>
        <taxon>Aspergillaceae</taxon>
        <taxon>Penicillium</taxon>
    </lineage>
</organism>
<sequence>IKKWIEHQNQFPLFSSKDWSQLQQLELILSKFEEFTQLVSRRQSQISLAIPIYYELHDTLEDAASAQTAAVSVGMKKYKKYYELMDSQDAYYIALILDPRFEHCCCKYSAKDYLDSQGDLTRAIPVEVLARFASHKNGSVYQAT</sequence>
<dbReference type="AlphaFoldDB" id="A0AAD6G7Z7"/>
<evidence type="ECO:0000313" key="1">
    <source>
        <dbReference type="EMBL" id="KAJ5464339.1"/>
    </source>
</evidence>
<dbReference type="InterPro" id="IPR012337">
    <property type="entry name" value="RNaseH-like_sf"/>
</dbReference>
<dbReference type="RefSeq" id="XP_056771186.1">
    <property type="nucleotide sequence ID" value="XM_056903419.1"/>
</dbReference>